<organism evidence="1">
    <name type="scientific">Arundo donax</name>
    <name type="common">Giant reed</name>
    <name type="synonym">Donax arundinaceus</name>
    <dbReference type="NCBI Taxonomy" id="35708"/>
    <lineage>
        <taxon>Eukaryota</taxon>
        <taxon>Viridiplantae</taxon>
        <taxon>Streptophyta</taxon>
        <taxon>Embryophyta</taxon>
        <taxon>Tracheophyta</taxon>
        <taxon>Spermatophyta</taxon>
        <taxon>Magnoliopsida</taxon>
        <taxon>Liliopsida</taxon>
        <taxon>Poales</taxon>
        <taxon>Poaceae</taxon>
        <taxon>PACMAD clade</taxon>
        <taxon>Arundinoideae</taxon>
        <taxon>Arundineae</taxon>
        <taxon>Arundo</taxon>
    </lineage>
</organism>
<evidence type="ECO:0000313" key="1">
    <source>
        <dbReference type="EMBL" id="JAD92093.1"/>
    </source>
</evidence>
<reference evidence="1" key="1">
    <citation type="submission" date="2014-09" db="EMBL/GenBank/DDBJ databases">
        <authorList>
            <person name="Magalhaes I.L.F."/>
            <person name="Oliveira U."/>
            <person name="Santos F.R."/>
            <person name="Vidigal T.H.D.A."/>
            <person name="Brescovit A.D."/>
            <person name="Santos A.J."/>
        </authorList>
    </citation>
    <scope>NUCLEOTIDE SEQUENCE</scope>
    <source>
        <tissue evidence="1">Shoot tissue taken approximately 20 cm above the soil surface</tissue>
    </source>
</reference>
<sequence>MVATSGLSNATIQMHHQEKQMLLVRNYRYSIVPAWINSKKL</sequence>
<accession>A0A0A9DZH9</accession>
<reference evidence="1" key="2">
    <citation type="journal article" date="2015" name="Data Brief">
        <title>Shoot transcriptome of the giant reed, Arundo donax.</title>
        <authorList>
            <person name="Barrero R.A."/>
            <person name="Guerrero F.D."/>
            <person name="Moolhuijzen P."/>
            <person name="Goolsby J.A."/>
            <person name="Tidwell J."/>
            <person name="Bellgard S.E."/>
            <person name="Bellgard M.I."/>
        </authorList>
    </citation>
    <scope>NUCLEOTIDE SEQUENCE</scope>
    <source>
        <tissue evidence="1">Shoot tissue taken approximately 20 cm above the soil surface</tissue>
    </source>
</reference>
<proteinExistence type="predicted"/>
<dbReference type="EMBL" id="GBRH01205802">
    <property type="protein sequence ID" value="JAD92093.1"/>
    <property type="molecule type" value="Transcribed_RNA"/>
</dbReference>
<protein>
    <submittedName>
        <fullName evidence="1">Uncharacterized protein</fullName>
    </submittedName>
</protein>
<name>A0A0A9DZH9_ARUDO</name>
<dbReference type="AlphaFoldDB" id="A0A0A9DZH9"/>